<keyword evidence="4" id="KW-0694">RNA-binding</keyword>
<dbReference type="InterPro" id="IPR035980">
    <property type="entry name" value="Ribosomal_bS6_sf"/>
</dbReference>
<keyword evidence="6" id="KW-1185">Reference proteome</keyword>
<dbReference type="InterPro" id="IPR014717">
    <property type="entry name" value="Transl_elong_EF1B/ribsomal_bS6"/>
</dbReference>
<dbReference type="CDD" id="cd00473">
    <property type="entry name" value="bS6"/>
    <property type="match status" value="1"/>
</dbReference>
<gene>
    <name evidence="4 5" type="primary">rpsF</name>
    <name evidence="5" type="ORF">CJ255_14415</name>
</gene>
<evidence type="ECO:0000256" key="4">
    <source>
        <dbReference type="HAMAP-Rule" id="MF_00360"/>
    </source>
</evidence>
<dbReference type="GO" id="GO:0070181">
    <property type="term" value="F:small ribosomal subunit rRNA binding"/>
    <property type="evidence" value="ECO:0007669"/>
    <property type="project" value="TreeGrafter"/>
</dbReference>
<dbReference type="SUPFAM" id="SSF54995">
    <property type="entry name" value="Ribosomal protein S6"/>
    <property type="match status" value="1"/>
</dbReference>
<name>A0A2A6RH45_9CHLR</name>
<evidence type="ECO:0000256" key="2">
    <source>
        <dbReference type="ARBA" id="ARBA00035104"/>
    </source>
</evidence>
<dbReference type="Proteomes" id="UP000220527">
    <property type="component" value="Unassembled WGS sequence"/>
</dbReference>
<proteinExistence type="inferred from homology"/>
<keyword evidence="4" id="KW-0699">rRNA-binding</keyword>
<dbReference type="InterPro" id="IPR000529">
    <property type="entry name" value="Ribosomal_bS6"/>
</dbReference>
<dbReference type="GO" id="GO:0003735">
    <property type="term" value="F:structural constituent of ribosome"/>
    <property type="evidence" value="ECO:0007669"/>
    <property type="project" value="InterPro"/>
</dbReference>
<comment type="similarity">
    <text evidence="1 4">Belongs to the bacterial ribosomal protein bS6 family.</text>
</comment>
<sequence>MSGTSPEEDQVRERQRPREYEIVFVVSTLVANDEGIAAVLERLRQTIEHHGGEVGAINHAAPWGRRKLAYPIREYVSGEASRRNFTEGFYVLMNFKLDAAKVIELERTIKLTDTILRYLITVIEQKGGSATADAAEPVAETSEA</sequence>
<dbReference type="Pfam" id="PF01250">
    <property type="entry name" value="Ribosomal_S6"/>
    <property type="match status" value="1"/>
</dbReference>
<dbReference type="Gene3D" id="3.30.70.60">
    <property type="match status" value="1"/>
</dbReference>
<protein>
    <recommendedName>
        <fullName evidence="3 4">Small ribosomal subunit protein bS6</fullName>
    </recommendedName>
</protein>
<dbReference type="GO" id="GO:0005840">
    <property type="term" value="C:ribosome"/>
    <property type="evidence" value="ECO:0007669"/>
    <property type="project" value="UniProtKB-KW"/>
</dbReference>
<dbReference type="InterPro" id="IPR020814">
    <property type="entry name" value="Ribosomal_S6_plastid/chlpt"/>
</dbReference>
<dbReference type="AlphaFoldDB" id="A0A2A6RH45"/>
<dbReference type="GO" id="GO:0005737">
    <property type="term" value="C:cytoplasm"/>
    <property type="evidence" value="ECO:0007669"/>
    <property type="project" value="UniProtKB-ARBA"/>
</dbReference>
<dbReference type="NCBIfam" id="TIGR00166">
    <property type="entry name" value="S6"/>
    <property type="match status" value="1"/>
</dbReference>
<dbReference type="GO" id="GO:0006412">
    <property type="term" value="P:translation"/>
    <property type="evidence" value="ECO:0007669"/>
    <property type="project" value="UniProtKB-UniRule"/>
</dbReference>
<dbReference type="PANTHER" id="PTHR21011">
    <property type="entry name" value="MITOCHONDRIAL 28S RIBOSOMAL PROTEIN S6"/>
    <property type="match status" value="1"/>
</dbReference>
<comment type="function">
    <text evidence="2 4">Binds together with bS18 to 16S ribosomal RNA.</text>
</comment>
<evidence type="ECO:0000256" key="1">
    <source>
        <dbReference type="ARBA" id="ARBA00009512"/>
    </source>
</evidence>
<keyword evidence="4" id="KW-0687">Ribonucleoprotein</keyword>
<comment type="caution">
    <text evidence="5">The sequence shown here is derived from an EMBL/GenBank/DDBJ whole genome shotgun (WGS) entry which is preliminary data.</text>
</comment>
<evidence type="ECO:0000313" key="5">
    <source>
        <dbReference type="EMBL" id="PDW02342.1"/>
    </source>
</evidence>
<keyword evidence="4 5" id="KW-0689">Ribosomal protein</keyword>
<reference evidence="6" key="1">
    <citation type="submission" date="2017-08" db="EMBL/GenBank/DDBJ databases">
        <authorList>
            <person name="Grouzdev D.S."/>
            <person name="Gaisin V.A."/>
            <person name="Rysina M.S."/>
            <person name="Gorlenko V.M."/>
        </authorList>
    </citation>
    <scope>NUCLEOTIDE SEQUENCE [LARGE SCALE GENOMIC DNA]</scope>
    <source>
        <strain evidence="6">Kir15-3F</strain>
    </source>
</reference>
<dbReference type="GO" id="GO:1990904">
    <property type="term" value="C:ribonucleoprotein complex"/>
    <property type="evidence" value="ECO:0007669"/>
    <property type="project" value="UniProtKB-KW"/>
</dbReference>
<dbReference type="HAMAP" id="MF_00360">
    <property type="entry name" value="Ribosomal_bS6"/>
    <property type="match status" value="1"/>
</dbReference>
<dbReference type="OrthoDB" id="9812702at2"/>
<accession>A0A2A6RH45</accession>
<dbReference type="EMBL" id="NQWI01000072">
    <property type="protein sequence ID" value="PDW02342.1"/>
    <property type="molecule type" value="Genomic_DNA"/>
</dbReference>
<dbReference type="PANTHER" id="PTHR21011:SF1">
    <property type="entry name" value="SMALL RIBOSOMAL SUBUNIT PROTEIN BS6M"/>
    <property type="match status" value="1"/>
</dbReference>
<evidence type="ECO:0000256" key="3">
    <source>
        <dbReference type="ARBA" id="ARBA00035294"/>
    </source>
</evidence>
<evidence type="ECO:0000313" key="6">
    <source>
        <dbReference type="Proteomes" id="UP000220527"/>
    </source>
</evidence>
<organism evidence="5 6">
    <name type="scientific">Candidatus Viridilinea mediisalina</name>
    <dbReference type="NCBI Taxonomy" id="2024553"/>
    <lineage>
        <taxon>Bacteria</taxon>
        <taxon>Bacillati</taxon>
        <taxon>Chloroflexota</taxon>
        <taxon>Chloroflexia</taxon>
        <taxon>Chloroflexales</taxon>
        <taxon>Chloroflexineae</taxon>
        <taxon>Oscillochloridaceae</taxon>
        <taxon>Candidatus Viridilinea</taxon>
    </lineage>
</organism>